<sequence>MMLKRLGKWIYHNKFKTLLAWLVLLVAFVWGAVGMGSHFVTNLSISGIPSTEIQSTLEKEFDLNPNSGTLKVVIQHKDGDGVNSDEIKSQVAQAIQKAQDKYGSDIKSISNPYDSGIISEDKTTTYVDVTFKQSGQNVPYTLVNNVRKIFDDKVKDKGTTLAYTGSARVTPMDLGGTSEIIGVTIAFILLLILFRSFVTAGMPIVSALVGLGSGVLLITIGTNFFDLANVGETLAVMLSLAVGIDYALFILNRYKTDLADTDGDQAEALGRALQEAGKSVIFAGVTVIIAVCGLSLLGIDFVSAMGFAAAVGVFFALISALTFLPAMISWAQKFIKPNTKTVDEMAANPSKATSFLVKHPWTIVIVGVAVLLGLAVPAEHMRMGMPYNGSLPENRTERQAYDIISDKFGEGVNSPLIAVVELDKTADDEENLAKIADHLNGLDGTKTMLPMVDQAKAQALKAQLTQQMQQQAMAQAQATGQMPTDQQKAEAAAKIKATILQQASKPYKVSADGKYAMMVVIPKKGSESEQTEKLANQIKNYSKTTESSYHAKITLTGVSAVNLDITDKLNRATPVFAGIIIGLAFILLMLVFRSFVIPLIAMAGFGISLLASFGFTTLVMQDGFMKGFFGISKGAPLISFLPVVVIGILFGLAMDYEVFMVSRAREEYLKTGDNSRAVIVALQDSGPIVITAALIMIAVFGSFALNPDPTIKSMGLALSFGVLFDAFIVRLMIVPSMIQIFGKWNWAFPGNKRNWISEK</sequence>
<evidence type="ECO:0000256" key="2">
    <source>
        <dbReference type="ARBA" id="ARBA00022475"/>
    </source>
</evidence>
<dbReference type="PROSITE" id="PS50156">
    <property type="entry name" value="SSD"/>
    <property type="match status" value="2"/>
</dbReference>
<dbReference type="SUPFAM" id="SSF82866">
    <property type="entry name" value="Multidrug efflux transporter AcrB transmembrane domain"/>
    <property type="match status" value="2"/>
</dbReference>
<evidence type="ECO:0000259" key="7">
    <source>
        <dbReference type="PROSITE" id="PS50156"/>
    </source>
</evidence>
<keyword evidence="3 6" id="KW-0812">Transmembrane</keyword>
<feature type="transmembrane region" description="Helical" evidence="6">
    <location>
        <begin position="305"/>
        <end position="330"/>
    </location>
</feature>
<evidence type="ECO:0000313" key="9">
    <source>
        <dbReference type="Proteomes" id="UP000838102"/>
    </source>
</evidence>
<feature type="transmembrane region" description="Helical" evidence="6">
    <location>
        <begin position="180"/>
        <end position="198"/>
    </location>
</feature>
<dbReference type="PANTHER" id="PTHR33406">
    <property type="entry name" value="MEMBRANE PROTEIN MJ1562-RELATED"/>
    <property type="match status" value="1"/>
</dbReference>
<evidence type="ECO:0000256" key="4">
    <source>
        <dbReference type="ARBA" id="ARBA00022989"/>
    </source>
</evidence>
<comment type="caution">
    <text evidence="8">The sequence shown here is derived from an EMBL/GenBank/DDBJ whole genome shotgun (WGS) entry which is preliminary data.</text>
</comment>
<evidence type="ECO:0000256" key="6">
    <source>
        <dbReference type="SAM" id="Phobius"/>
    </source>
</evidence>
<feature type="transmembrane region" description="Helical" evidence="6">
    <location>
        <begin position="677"/>
        <end position="705"/>
    </location>
</feature>
<dbReference type="InterPro" id="IPR004869">
    <property type="entry name" value="MMPL_dom"/>
</dbReference>
<keyword evidence="4 6" id="KW-1133">Transmembrane helix</keyword>
<feature type="transmembrane region" description="Helical" evidence="6">
    <location>
        <begin position="599"/>
        <end position="620"/>
    </location>
</feature>
<dbReference type="PANTHER" id="PTHR33406:SF13">
    <property type="entry name" value="MEMBRANE PROTEIN YDFJ"/>
    <property type="match status" value="1"/>
</dbReference>
<accession>A0ABM9D5G3</accession>
<dbReference type="InterPro" id="IPR000731">
    <property type="entry name" value="SSD"/>
</dbReference>
<gene>
    <name evidence="8" type="primary">ydfJ</name>
    <name evidence="8" type="ORF">LMG032447_01434</name>
</gene>
<dbReference type="InterPro" id="IPR050545">
    <property type="entry name" value="Mycobact_MmpL"/>
</dbReference>
<evidence type="ECO:0000256" key="5">
    <source>
        <dbReference type="ARBA" id="ARBA00023136"/>
    </source>
</evidence>
<dbReference type="RefSeq" id="WP_248706757.1">
    <property type="nucleotide sequence ID" value="NZ_CAKOET010000006.1"/>
</dbReference>
<comment type="subcellular location">
    <subcellularLocation>
        <location evidence="1">Cell membrane</location>
        <topology evidence="1">Multi-pass membrane protein</topology>
    </subcellularLocation>
</comment>
<feature type="transmembrane region" description="Helical" evidence="6">
    <location>
        <begin position="280"/>
        <end position="299"/>
    </location>
</feature>
<feature type="transmembrane region" description="Helical" evidence="6">
    <location>
        <begin position="231"/>
        <end position="251"/>
    </location>
</feature>
<dbReference type="Gene3D" id="1.20.1640.10">
    <property type="entry name" value="Multidrug efflux transporter AcrB transmembrane domain"/>
    <property type="match status" value="2"/>
</dbReference>
<organism evidence="8 9">
    <name type="scientific">Convivina praedatoris</name>
    <dbReference type="NCBI Taxonomy" id="2880963"/>
    <lineage>
        <taxon>Bacteria</taxon>
        <taxon>Bacillati</taxon>
        <taxon>Bacillota</taxon>
        <taxon>Bacilli</taxon>
        <taxon>Lactobacillales</taxon>
        <taxon>Lactobacillaceae</taxon>
        <taxon>Convivina</taxon>
    </lineage>
</organism>
<feature type="domain" description="SSD" evidence="7">
    <location>
        <begin position="628"/>
        <end position="739"/>
    </location>
</feature>
<dbReference type="Proteomes" id="UP000838102">
    <property type="component" value="Unassembled WGS sequence"/>
</dbReference>
<keyword evidence="5 6" id="KW-0472">Membrane</keyword>
<evidence type="ECO:0000256" key="3">
    <source>
        <dbReference type="ARBA" id="ARBA00022692"/>
    </source>
</evidence>
<feature type="transmembrane region" description="Helical" evidence="6">
    <location>
        <begin position="575"/>
        <end position="592"/>
    </location>
</feature>
<keyword evidence="2" id="KW-1003">Cell membrane</keyword>
<evidence type="ECO:0000256" key="1">
    <source>
        <dbReference type="ARBA" id="ARBA00004651"/>
    </source>
</evidence>
<dbReference type="EMBL" id="CAKOEU010000008">
    <property type="protein sequence ID" value="CAH1857073.1"/>
    <property type="molecule type" value="Genomic_DNA"/>
</dbReference>
<reference evidence="8" key="1">
    <citation type="submission" date="2022-03" db="EMBL/GenBank/DDBJ databases">
        <authorList>
            <person name="Hettiarachchi G."/>
        </authorList>
    </citation>
    <scope>NUCLEOTIDE SEQUENCE</scope>
    <source>
        <strain evidence="8">LMG 32447</strain>
    </source>
</reference>
<name>A0ABM9D5G3_9LACO</name>
<proteinExistence type="predicted"/>
<feature type="transmembrane region" description="Helical" evidence="6">
    <location>
        <begin position="205"/>
        <end position="225"/>
    </location>
</feature>
<evidence type="ECO:0000313" key="8">
    <source>
        <dbReference type="EMBL" id="CAH1857073.1"/>
    </source>
</evidence>
<feature type="domain" description="SSD" evidence="7">
    <location>
        <begin position="238"/>
        <end position="330"/>
    </location>
</feature>
<feature type="transmembrane region" description="Helical" evidence="6">
    <location>
        <begin position="361"/>
        <end position="378"/>
    </location>
</feature>
<protein>
    <submittedName>
        <fullName evidence="8">Membrane protein YdfJ</fullName>
    </submittedName>
</protein>
<feature type="transmembrane region" description="Helical" evidence="6">
    <location>
        <begin position="635"/>
        <end position="656"/>
    </location>
</feature>
<feature type="transmembrane region" description="Helical" evidence="6">
    <location>
        <begin position="711"/>
        <end position="733"/>
    </location>
</feature>
<dbReference type="Pfam" id="PF03176">
    <property type="entry name" value="MMPL"/>
    <property type="match status" value="2"/>
</dbReference>
<keyword evidence="9" id="KW-1185">Reference proteome</keyword>